<keyword evidence="3" id="KW-1185">Reference proteome</keyword>
<reference evidence="2" key="1">
    <citation type="journal article" date="2014" name="Int. J. Syst. Evol. Microbiol.">
        <title>Complete genome sequence of Corynebacterium casei LMG S-19264T (=DSM 44701T), isolated from a smear-ripened cheese.</title>
        <authorList>
            <consortium name="US DOE Joint Genome Institute (JGI-PGF)"/>
            <person name="Walter F."/>
            <person name="Albersmeier A."/>
            <person name="Kalinowski J."/>
            <person name="Ruckert C."/>
        </authorList>
    </citation>
    <scope>NUCLEOTIDE SEQUENCE</scope>
    <source>
        <strain evidence="2">CGMCC 4.3508</strain>
    </source>
</reference>
<keyword evidence="1" id="KW-0812">Transmembrane</keyword>
<evidence type="ECO:0000313" key="2">
    <source>
        <dbReference type="EMBL" id="GGL31128.1"/>
    </source>
</evidence>
<name>A0A917RV39_9NOCA</name>
<comment type="caution">
    <text evidence="2">The sequence shown here is derived from an EMBL/GenBank/DDBJ whole genome shotgun (WGS) entry which is preliminary data.</text>
</comment>
<proteinExistence type="predicted"/>
<sequence length="155" mass="17260">MNWSRRVRQAHRVLALLFTATVVVTVAVLALQGPEWVSYLPLPPLAVLLFSGLYLYVRHFVTGRRSAVVTRRIATPQAGPAPRVRRMHRWAAAAFTVTVLATFAALSLPDPVLWVSYLPLIPLALLLFSGLYLFVLPYRTTRSSIRAIDQRPAAA</sequence>
<dbReference type="AlphaFoldDB" id="A0A917RV39"/>
<gene>
    <name evidence="2" type="ORF">GCM10011588_52370</name>
</gene>
<protein>
    <submittedName>
        <fullName evidence="2">Uncharacterized protein</fullName>
    </submittedName>
</protein>
<feature type="transmembrane region" description="Helical" evidence="1">
    <location>
        <begin position="37"/>
        <end position="57"/>
    </location>
</feature>
<feature type="transmembrane region" description="Helical" evidence="1">
    <location>
        <begin position="12"/>
        <end position="31"/>
    </location>
</feature>
<dbReference type="RefSeq" id="WP_058856442.1">
    <property type="nucleotide sequence ID" value="NZ_BMMH01000013.1"/>
</dbReference>
<keyword evidence="1" id="KW-0472">Membrane</keyword>
<organism evidence="2 3">
    <name type="scientific">Nocardia jinanensis</name>
    <dbReference type="NCBI Taxonomy" id="382504"/>
    <lineage>
        <taxon>Bacteria</taxon>
        <taxon>Bacillati</taxon>
        <taxon>Actinomycetota</taxon>
        <taxon>Actinomycetes</taxon>
        <taxon>Mycobacteriales</taxon>
        <taxon>Nocardiaceae</taxon>
        <taxon>Nocardia</taxon>
    </lineage>
</organism>
<reference evidence="2" key="2">
    <citation type="submission" date="2020-09" db="EMBL/GenBank/DDBJ databases">
        <authorList>
            <person name="Sun Q."/>
            <person name="Zhou Y."/>
        </authorList>
    </citation>
    <scope>NUCLEOTIDE SEQUENCE</scope>
    <source>
        <strain evidence="2">CGMCC 4.3508</strain>
    </source>
</reference>
<evidence type="ECO:0000256" key="1">
    <source>
        <dbReference type="SAM" id="Phobius"/>
    </source>
</evidence>
<accession>A0A917RV39</accession>
<feature type="transmembrane region" description="Helical" evidence="1">
    <location>
        <begin position="90"/>
        <end position="108"/>
    </location>
</feature>
<dbReference type="Proteomes" id="UP000638263">
    <property type="component" value="Unassembled WGS sequence"/>
</dbReference>
<dbReference type="EMBL" id="BMMH01000013">
    <property type="protein sequence ID" value="GGL31128.1"/>
    <property type="molecule type" value="Genomic_DNA"/>
</dbReference>
<keyword evidence="1" id="KW-1133">Transmembrane helix</keyword>
<evidence type="ECO:0000313" key="3">
    <source>
        <dbReference type="Proteomes" id="UP000638263"/>
    </source>
</evidence>
<feature type="transmembrane region" description="Helical" evidence="1">
    <location>
        <begin position="114"/>
        <end position="136"/>
    </location>
</feature>